<feature type="transmembrane region" description="Helical" evidence="11">
    <location>
        <begin position="91"/>
        <end position="109"/>
    </location>
</feature>
<organism evidence="12 13">
    <name type="scientific">Rhizobium hidalgonense</name>
    <dbReference type="NCBI Taxonomy" id="1538159"/>
    <lineage>
        <taxon>Bacteria</taxon>
        <taxon>Pseudomonadati</taxon>
        <taxon>Pseudomonadota</taxon>
        <taxon>Alphaproteobacteria</taxon>
        <taxon>Hyphomicrobiales</taxon>
        <taxon>Rhizobiaceae</taxon>
        <taxon>Rhizobium/Agrobacterium group</taxon>
        <taxon>Rhizobium</taxon>
    </lineage>
</organism>
<dbReference type="Pfam" id="PF01384">
    <property type="entry name" value="PHO4"/>
    <property type="match status" value="1"/>
</dbReference>
<dbReference type="GO" id="GO:0015293">
    <property type="term" value="F:symporter activity"/>
    <property type="evidence" value="ECO:0007669"/>
    <property type="project" value="UniProtKB-KW"/>
</dbReference>
<evidence type="ECO:0000256" key="9">
    <source>
        <dbReference type="ARBA" id="ARBA00023136"/>
    </source>
</evidence>
<accession>A0AAJ2LRF8</accession>
<dbReference type="InterPro" id="IPR001204">
    <property type="entry name" value="Phos_transporter"/>
</dbReference>
<comment type="caution">
    <text evidence="12">The sequence shown here is derived from an EMBL/GenBank/DDBJ whole genome shotgun (WGS) entry which is preliminary data.</text>
</comment>
<feature type="non-terminal residue" evidence="12">
    <location>
        <position position="1"/>
    </location>
</feature>
<keyword evidence="7" id="KW-0769">Symport</keyword>
<keyword evidence="5" id="KW-0592">Phosphate transport</keyword>
<dbReference type="GO" id="GO:0035435">
    <property type="term" value="P:phosphate ion transmembrane transport"/>
    <property type="evidence" value="ECO:0007669"/>
    <property type="project" value="TreeGrafter"/>
</dbReference>
<comment type="subcellular location">
    <subcellularLocation>
        <location evidence="1">Cell membrane</location>
        <topology evidence="1">Multi-pass membrane protein</topology>
    </subcellularLocation>
</comment>
<dbReference type="EMBL" id="JAVLSF010000155">
    <property type="protein sequence ID" value="MDR9777749.1"/>
    <property type="molecule type" value="Genomic_DNA"/>
</dbReference>
<keyword evidence="8 11" id="KW-1133">Transmembrane helix</keyword>
<feature type="transmembrane region" description="Helical" evidence="11">
    <location>
        <begin position="66"/>
        <end position="85"/>
    </location>
</feature>
<evidence type="ECO:0000256" key="1">
    <source>
        <dbReference type="ARBA" id="ARBA00004651"/>
    </source>
</evidence>
<dbReference type="GO" id="GO:0005315">
    <property type="term" value="F:phosphate transmembrane transporter activity"/>
    <property type="evidence" value="ECO:0007669"/>
    <property type="project" value="InterPro"/>
</dbReference>
<proteinExistence type="inferred from homology"/>
<evidence type="ECO:0000256" key="2">
    <source>
        <dbReference type="ARBA" id="ARBA00005342"/>
    </source>
</evidence>
<dbReference type="PANTHER" id="PTHR11101:SF65">
    <property type="entry name" value="LOW-AFFINITY INORGANIC PHOSPHATE TRANSPORTER PITA-RELATED"/>
    <property type="match status" value="1"/>
</dbReference>
<dbReference type="RefSeq" id="WP_310865939.1">
    <property type="nucleotide sequence ID" value="NZ_JAVLSF010000155.1"/>
</dbReference>
<evidence type="ECO:0000256" key="8">
    <source>
        <dbReference type="ARBA" id="ARBA00022989"/>
    </source>
</evidence>
<name>A0AAJ2LRF8_9HYPH</name>
<evidence type="ECO:0000256" key="6">
    <source>
        <dbReference type="ARBA" id="ARBA00022692"/>
    </source>
</evidence>
<keyword evidence="9 11" id="KW-0472">Membrane</keyword>
<feature type="non-terminal residue" evidence="12">
    <location>
        <position position="270"/>
    </location>
</feature>
<reference evidence="12" key="1">
    <citation type="submission" date="2023-04" db="EMBL/GenBank/DDBJ databases">
        <title>Genomic characterization of faba bean (Vicia faba) microsymbionts in Mexican soils.</title>
        <authorList>
            <person name="Rivera Orduna F.N."/>
            <person name="Guevara-Luna J."/>
            <person name="Yan J."/>
            <person name="Arroyo-Herrera I."/>
            <person name="Li Y."/>
            <person name="Vasquez-Murrieta M.S."/>
            <person name="Wang E.T."/>
        </authorList>
    </citation>
    <scope>NUCLEOTIDE SEQUENCE</scope>
    <source>
        <strain evidence="12">CH26</strain>
    </source>
</reference>
<evidence type="ECO:0000256" key="10">
    <source>
        <dbReference type="ARBA" id="ARBA00047348"/>
    </source>
</evidence>
<keyword evidence="3" id="KW-0813">Transport</keyword>
<evidence type="ECO:0000313" key="13">
    <source>
        <dbReference type="Proteomes" id="UP001268610"/>
    </source>
</evidence>
<evidence type="ECO:0000256" key="11">
    <source>
        <dbReference type="SAM" id="Phobius"/>
    </source>
</evidence>
<gene>
    <name evidence="12" type="ORF">RJJ65_35025</name>
</gene>
<dbReference type="AlphaFoldDB" id="A0AAJ2LRF8"/>
<comment type="similarity">
    <text evidence="2">Belongs to the inorganic phosphate transporter (PiT) (TC 2.A.20) family. Pit subfamily.</text>
</comment>
<keyword evidence="4" id="KW-1003">Cell membrane</keyword>
<dbReference type="GO" id="GO:0005886">
    <property type="term" value="C:plasma membrane"/>
    <property type="evidence" value="ECO:0007669"/>
    <property type="project" value="UniProtKB-SubCell"/>
</dbReference>
<evidence type="ECO:0000256" key="3">
    <source>
        <dbReference type="ARBA" id="ARBA00022448"/>
    </source>
</evidence>
<evidence type="ECO:0000256" key="5">
    <source>
        <dbReference type="ARBA" id="ARBA00022592"/>
    </source>
</evidence>
<comment type="catalytic activity">
    <reaction evidence="10">
        <text>phosphate(in) + H(+)(in) = phosphate(out) + H(+)(out)</text>
        <dbReference type="Rhea" id="RHEA:29939"/>
        <dbReference type="ChEBI" id="CHEBI:15378"/>
        <dbReference type="ChEBI" id="CHEBI:43474"/>
    </reaction>
</comment>
<feature type="transmembrane region" description="Helical" evidence="11">
    <location>
        <begin position="22"/>
        <end position="45"/>
    </location>
</feature>
<dbReference type="Proteomes" id="UP001268610">
    <property type="component" value="Unassembled WGS sequence"/>
</dbReference>
<sequence length="270" mass="29032">NQLLAPPNIATSSLDWTQVSNVGAALIFSPFIGFGVAAIVLLILKRVLKKRPELFVPPNGDAPPPFWIRVLLILTCTGVSFAHGSNDGQKGMGLIMLILIGVAPLAYSLNKTMDTAQVQSFVVASEKAASVLSPNTPEITDSAARATLTHYIQEREFAPEVIPAVAVLSRHVGQSVAGYDTLDKIPAKDVATLRNDIYLSSATLKRLDKDKVMPELTKADSQVVSDYRKSLDQATQYIPTWVKVAVALALGLGTMVGWKRIVVTVGERIG</sequence>
<protein>
    <submittedName>
        <fullName evidence="12">Inorganic phosphate transporter</fullName>
    </submittedName>
</protein>
<evidence type="ECO:0000313" key="12">
    <source>
        <dbReference type="EMBL" id="MDR9777749.1"/>
    </source>
</evidence>
<evidence type="ECO:0000256" key="7">
    <source>
        <dbReference type="ARBA" id="ARBA00022847"/>
    </source>
</evidence>
<dbReference type="PANTHER" id="PTHR11101">
    <property type="entry name" value="PHOSPHATE TRANSPORTER"/>
    <property type="match status" value="1"/>
</dbReference>
<keyword evidence="6 11" id="KW-0812">Transmembrane</keyword>
<evidence type="ECO:0000256" key="4">
    <source>
        <dbReference type="ARBA" id="ARBA00022475"/>
    </source>
</evidence>